<feature type="chain" id="PRO_5008110231" description="Hydrophobin" evidence="1">
    <location>
        <begin position="20"/>
        <end position="97"/>
    </location>
</feature>
<evidence type="ECO:0008006" key="5">
    <source>
        <dbReference type="Google" id="ProtNLM"/>
    </source>
</evidence>
<proteinExistence type="predicted"/>
<dbReference type="AlphaFoldDB" id="A0A180GSX3"/>
<name>A0A180GSX3_PUCT1</name>
<reference evidence="3 4" key="3">
    <citation type="journal article" date="2017" name="G3 (Bethesda)">
        <title>Comparative analysis highlights variable genome content of wheat rusts and divergence of the mating loci.</title>
        <authorList>
            <person name="Cuomo C.A."/>
            <person name="Bakkeren G."/>
            <person name="Khalil H.B."/>
            <person name="Panwar V."/>
            <person name="Joly D."/>
            <person name="Linning R."/>
            <person name="Sakthikumar S."/>
            <person name="Song X."/>
            <person name="Adiconis X."/>
            <person name="Fan L."/>
            <person name="Goldberg J.M."/>
            <person name="Levin J.Z."/>
            <person name="Young S."/>
            <person name="Zeng Q."/>
            <person name="Anikster Y."/>
            <person name="Bruce M."/>
            <person name="Wang M."/>
            <person name="Yin C."/>
            <person name="McCallum B."/>
            <person name="Szabo L.J."/>
            <person name="Hulbert S."/>
            <person name="Chen X."/>
            <person name="Fellers J.P."/>
        </authorList>
    </citation>
    <scope>NUCLEOTIDE SEQUENCE</scope>
    <source>
        <strain evidence="4">Isolate 1-1 / race 1 (BBBD)</strain>
        <strain evidence="3">isolate 1-1 / race 1 (BBBD)</strain>
    </source>
</reference>
<protein>
    <recommendedName>
        <fullName evidence="5">Hydrophobin</fullName>
    </recommendedName>
</protein>
<keyword evidence="4" id="KW-1185">Reference proteome</keyword>
<evidence type="ECO:0000256" key="1">
    <source>
        <dbReference type="SAM" id="SignalP"/>
    </source>
</evidence>
<evidence type="ECO:0000313" key="2">
    <source>
        <dbReference type="EMBL" id="OAV95906.1"/>
    </source>
</evidence>
<sequence length="97" mass="9739">MRFTIAAALSLALLNSVCANFLGGVLQPVSLLPVPSIFGQQNGGVSCGNQGNAALNANILTQVQCSGGDNAPQISCGNQGHAVANLNVLTSIDCVSQ</sequence>
<reference evidence="3" key="4">
    <citation type="submission" date="2025-05" db="UniProtKB">
        <authorList>
            <consortium name="EnsemblFungi"/>
        </authorList>
    </citation>
    <scope>IDENTIFICATION</scope>
    <source>
        <strain evidence="3">isolate 1-1 / race 1 (BBBD)</strain>
    </source>
</reference>
<reference evidence="2" key="2">
    <citation type="submission" date="2016-05" db="EMBL/GenBank/DDBJ databases">
        <title>Comparative analysis highlights variable genome content of wheat rusts and divergence of the mating loci.</title>
        <authorList>
            <person name="Cuomo C.A."/>
            <person name="Bakkeren G."/>
            <person name="Szabo L."/>
            <person name="Khalil H."/>
            <person name="Joly D."/>
            <person name="Goldberg J."/>
            <person name="Young S."/>
            <person name="Zeng Q."/>
            <person name="Fellers J."/>
        </authorList>
    </citation>
    <scope>NUCLEOTIDE SEQUENCE [LARGE SCALE GENOMIC DNA]</scope>
    <source>
        <strain evidence="2">1-1 BBBD Race 1</strain>
    </source>
</reference>
<accession>A0A180GSX3</accession>
<feature type="signal peptide" evidence="1">
    <location>
        <begin position="1"/>
        <end position="19"/>
    </location>
</feature>
<evidence type="ECO:0000313" key="3">
    <source>
        <dbReference type="EnsemblFungi" id="PTTG_04348-t43_1-p1"/>
    </source>
</evidence>
<dbReference type="EnsemblFungi" id="PTTG_04348-t43_1">
    <property type="protein sequence ID" value="PTTG_04348-t43_1-p1"/>
    <property type="gene ID" value="PTTG_04348"/>
</dbReference>
<reference evidence="2" key="1">
    <citation type="submission" date="2009-11" db="EMBL/GenBank/DDBJ databases">
        <authorList>
            <consortium name="The Broad Institute Genome Sequencing Platform"/>
            <person name="Ward D."/>
            <person name="Feldgarden M."/>
            <person name="Earl A."/>
            <person name="Young S.K."/>
            <person name="Zeng Q."/>
            <person name="Koehrsen M."/>
            <person name="Alvarado L."/>
            <person name="Berlin A."/>
            <person name="Bochicchio J."/>
            <person name="Borenstein D."/>
            <person name="Chapman S.B."/>
            <person name="Chen Z."/>
            <person name="Engels R."/>
            <person name="Freedman E."/>
            <person name="Gellesch M."/>
            <person name="Goldberg J."/>
            <person name="Griggs A."/>
            <person name="Gujja S."/>
            <person name="Heilman E."/>
            <person name="Heiman D."/>
            <person name="Hepburn T."/>
            <person name="Howarth C."/>
            <person name="Jen D."/>
            <person name="Larson L."/>
            <person name="Lewis B."/>
            <person name="Mehta T."/>
            <person name="Park D."/>
            <person name="Pearson M."/>
            <person name="Roberts A."/>
            <person name="Saif S."/>
            <person name="Shea T."/>
            <person name="Shenoy N."/>
            <person name="Sisk P."/>
            <person name="Stolte C."/>
            <person name="Sykes S."/>
            <person name="Thomson T."/>
            <person name="Walk T."/>
            <person name="White J."/>
            <person name="Yandava C."/>
            <person name="Izard J."/>
            <person name="Baranova O.V."/>
            <person name="Blanton J.M."/>
            <person name="Tanner A.C."/>
            <person name="Dewhirst F.E."/>
            <person name="Haas B."/>
            <person name="Nusbaum C."/>
            <person name="Birren B."/>
        </authorList>
    </citation>
    <scope>NUCLEOTIDE SEQUENCE [LARGE SCALE GENOMIC DNA]</scope>
    <source>
        <strain evidence="2">1-1 BBBD Race 1</strain>
    </source>
</reference>
<gene>
    <name evidence="2" type="ORF">PTTG_04348</name>
</gene>
<dbReference type="EMBL" id="ADAS02000024">
    <property type="protein sequence ID" value="OAV95906.1"/>
    <property type="molecule type" value="Genomic_DNA"/>
</dbReference>
<organism evidence="2">
    <name type="scientific">Puccinia triticina (isolate 1-1 / race 1 (BBBD))</name>
    <name type="common">Brown leaf rust fungus</name>
    <dbReference type="NCBI Taxonomy" id="630390"/>
    <lineage>
        <taxon>Eukaryota</taxon>
        <taxon>Fungi</taxon>
        <taxon>Dikarya</taxon>
        <taxon>Basidiomycota</taxon>
        <taxon>Pucciniomycotina</taxon>
        <taxon>Pucciniomycetes</taxon>
        <taxon>Pucciniales</taxon>
        <taxon>Pucciniaceae</taxon>
        <taxon>Puccinia</taxon>
    </lineage>
</organism>
<dbReference type="Proteomes" id="UP000005240">
    <property type="component" value="Unassembled WGS sequence"/>
</dbReference>
<dbReference type="VEuPathDB" id="FungiDB:PTTG_04348"/>
<keyword evidence="1" id="KW-0732">Signal</keyword>
<evidence type="ECO:0000313" key="4">
    <source>
        <dbReference type="Proteomes" id="UP000005240"/>
    </source>
</evidence>